<gene>
    <name evidence="4" type="ORF">SAMN05661093_07775</name>
</gene>
<protein>
    <submittedName>
        <fullName evidence="4">Phosphopantetheine attachment site</fullName>
    </submittedName>
</protein>
<dbReference type="EMBL" id="FWXV01000008">
    <property type="protein sequence ID" value="SMD22994.1"/>
    <property type="molecule type" value="Genomic_DNA"/>
</dbReference>
<evidence type="ECO:0000313" key="4">
    <source>
        <dbReference type="EMBL" id="SMD22994.1"/>
    </source>
</evidence>
<feature type="domain" description="Carrier" evidence="3">
    <location>
        <begin position="1"/>
        <end position="81"/>
    </location>
</feature>
<dbReference type="PROSITE" id="PS00012">
    <property type="entry name" value="PHOSPHOPANTETHEINE"/>
    <property type="match status" value="1"/>
</dbReference>
<dbReference type="AlphaFoldDB" id="A0A1Y5Y323"/>
<dbReference type="PROSITE" id="PS50075">
    <property type="entry name" value="CARRIER"/>
    <property type="match status" value="1"/>
</dbReference>
<sequence length="85" mass="9034">MDSIEDAVVRIVTKEAQEYTGGPVTMDTELGSGGLGLSSLGLIRVLVCIEDELDADFDDEQVMSANIRTVRDIVSIARDCAGSLS</sequence>
<dbReference type="InterPro" id="IPR006162">
    <property type="entry name" value="Ppantetheine_attach_site"/>
</dbReference>
<evidence type="ECO:0000313" key="5">
    <source>
        <dbReference type="Proteomes" id="UP000192674"/>
    </source>
</evidence>
<dbReference type="SUPFAM" id="SSF47336">
    <property type="entry name" value="ACP-like"/>
    <property type="match status" value="1"/>
</dbReference>
<dbReference type="InterPro" id="IPR036736">
    <property type="entry name" value="ACP-like_sf"/>
</dbReference>
<evidence type="ECO:0000256" key="1">
    <source>
        <dbReference type="ARBA" id="ARBA00022450"/>
    </source>
</evidence>
<dbReference type="Proteomes" id="UP000192674">
    <property type="component" value="Unassembled WGS sequence"/>
</dbReference>
<name>A0A1Y5Y323_KIBAR</name>
<dbReference type="InterPro" id="IPR009081">
    <property type="entry name" value="PP-bd_ACP"/>
</dbReference>
<proteinExistence type="predicted"/>
<dbReference type="Pfam" id="PF00550">
    <property type="entry name" value="PP-binding"/>
    <property type="match status" value="1"/>
</dbReference>
<evidence type="ECO:0000256" key="2">
    <source>
        <dbReference type="ARBA" id="ARBA00022553"/>
    </source>
</evidence>
<keyword evidence="1" id="KW-0596">Phosphopantetheine</keyword>
<organism evidence="4 5">
    <name type="scientific">Kibdelosporangium aridum</name>
    <dbReference type="NCBI Taxonomy" id="2030"/>
    <lineage>
        <taxon>Bacteria</taxon>
        <taxon>Bacillati</taxon>
        <taxon>Actinomycetota</taxon>
        <taxon>Actinomycetes</taxon>
        <taxon>Pseudonocardiales</taxon>
        <taxon>Pseudonocardiaceae</taxon>
        <taxon>Kibdelosporangium</taxon>
    </lineage>
</organism>
<dbReference type="Gene3D" id="1.10.1200.10">
    <property type="entry name" value="ACP-like"/>
    <property type="match status" value="1"/>
</dbReference>
<reference evidence="4 5" key="1">
    <citation type="submission" date="2017-04" db="EMBL/GenBank/DDBJ databases">
        <authorList>
            <person name="Afonso C.L."/>
            <person name="Miller P.J."/>
            <person name="Scott M.A."/>
            <person name="Spackman E."/>
            <person name="Goraichik I."/>
            <person name="Dimitrov K.M."/>
            <person name="Suarez D.L."/>
            <person name="Swayne D.E."/>
        </authorList>
    </citation>
    <scope>NUCLEOTIDE SEQUENCE [LARGE SCALE GENOMIC DNA]</scope>
    <source>
        <strain evidence="4 5">DSM 43828</strain>
    </source>
</reference>
<accession>A0A1Y5Y323</accession>
<evidence type="ECO:0000259" key="3">
    <source>
        <dbReference type="PROSITE" id="PS50075"/>
    </source>
</evidence>
<keyword evidence="5" id="KW-1185">Reference proteome</keyword>
<keyword evidence="2" id="KW-0597">Phosphoprotein</keyword>
<dbReference type="RefSeq" id="WP_084431812.1">
    <property type="nucleotide sequence ID" value="NZ_FWXV01000008.1"/>
</dbReference>